<sequence length="157" mass="17369">MSINRTPITESRRTVPITNHKTTSVSRKVLTLPSTYNYHIKAVVQLSMSGSTAKFQILLSDDIHEMNAYHNITTQTEMGSTEKLPIEEDDDTSVSEKASEIMQIDSGFHNSEDEVVANYTGMDYSGLPFAKANQTLPWANEIGIDRFLAAAMPASVI</sequence>
<reference evidence="2" key="1">
    <citation type="submission" date="2025-08" db="UniProtKB">
        <authorList>
            <consortium name="RefSeq"/>
        </authorList>
    </citation>
    <scope>IDENTIFICATION</scope>
    <source>
        <tissue evidence="2">Testes</tissue>
    </source>
</reference>
<dbReference type="GeneID" id="100371089"/>
<evidence type="ECO:0000313" key="1">
    <source>
        <dbReference type="Proteomes" id="UP000694865"/>
    </source>
</evidence>
<proteinExistence type="predicted"/>
<keyword evidence="1" id="KW-1185">Reference proteome</keyword>
<evidence type="ECO:0000313" key="2">
    <source>
        <dbReference type="RefSeq" id="XP_006811502.1"/>
    </source>
</evidence>
<organism evidence="1 2">
    <name type="scientific">Saccoglossus kowalevskii</name>
    <name type="common">Acorn worm</name>
    <dbReference type="NCBI Taxonomy" id="10224"/>
    <lineage>
        <taxon>Eukaryota</taxon>
        <taxon>Metazoa</taxon>
        <taxon>Hemichordata</taxon>
        <taxon>Enteropneusta</taxon>
        <taxon>Harrimaniidae</taxon>
        <taxon>Saccoglossus</taxon>
    </lineage>
</organism>
<dbReference type="RefSeq" id="XP_006811502.1">
    <property type="nucleotide sequence ID" value="XM_006811439.1"/>
</dbReference>
<dbReference type="Proteomes" id="UP000694865">
    <property type="component" value="Unplaced"/>
</dbReference>
<accession>A0ABM0LUR1</accession>
<name>A0ABM0LUR1_SACKO</name>
<protein>
    <submittedName>
        <fullName evidence="2">Uncharacterized protein LOC100371089</fullName>
    </submittedName>
</protein>
<gene>
    <name evidence="2" type="primary">LOC100371089</name>
</gene>